<protein>
    <submittedName>
        <fullName evidence="3">Chemotaxis protein CheA</fullName>
    </submittedName>
</protein>
<dbReference type="InterPro" id="IPR036641">
    <property type="entry name" value="HPT_dom_sf"/>
</dbReference>
<dbReference type="GO" id="GO:0004672">
    <property type="term" value="F:protein kinase activity"/>
    <property type="evidence" value="ECO:0007669"/>
    <property type="project" value="UniProtKB-ARBA"/>
</dbReference>
<accession>A0A5P8NYQ2</accession>
<dbReference type="PROSITE" id="PS50894">
    <property type="entry name" value="HPT"/>
    <property type="match status" value="1"/>
</dbReference>
<feature type="domain" description="HPt" evidence="2">
    <location>
        <begin position="8"/>
        <end position="112"/>
    </location>
</feature>
<reference evidence="3 4" key="1">
    <citation type="submission" date="2019-09" db="EMBL/GenBank/DDBJ databases">
        <title>Sulfurimonas gotlandica sp. nov., a chemoautotrophic and psychrotolerant epsilonproteobacterium isolated from a pelagic redoxcline, and an emended description of the genus Sulfurimonas.</title>
        <authorList>
            <person name="Wang S."/>
            <person name="Jiang L."/>
            <person name="Shao S."/>
        </authorList>
    </citation>
    <scope>NUCLEOTIDE SEQUENCE [LARGE SCALE GENOMIC DNA]</scope>
    <source>
        <strain evidence="3 4">GYSZ_1</strain>
    </source>
</reference>
<evidence type="ECO:0000313" key="3">
    <source>
        <dbReference type="EMBL" id="QFR48537.1"/>
    </source>
</evidence>
<dbReference type="GO" id="GO:0000160">
    <property type="term" value="P:phosphorelay signal transduction system"/>
    <property type="evidence" value="ECO:0007669"/>
    <property type="project" value="InterPro"/>
</dbReference>
<dbReference type="SUPFAM" id="SSF47226">
    <property type="entry name" value="Histidine-containing phosphotransfer domain, HPT domain"/>
    <property type="match status" value="1"/>
</dbReference>
<evidence type="ECO:0000313" key="4">
    <source>
        <dbReference type="Proteomes" id="UP000326944"/>
    </source>
</evidence>
<organism evidence="3 4">
    <name type="scientific">Sulfurimonas lithotrophica</name>
    <dbReference type="NCBI Taxonomy" id="2590022"/>
    <lineage>
        <taxon>Bacteria</taxon>
        <taxon>Pseudomonadati</taxon>
        <taxon>Campylobacterota</taxon>
        <taxon>Epsilonproteobacteria</taxon>
        <taxon>Campylobacterales</taxon>
        <taxon>Sulfurimonadaceae</taxon>
        <taxon>Sulfurimonas</taxon>
    </lineage>
</organism>
<dbReference type="InterPro" id="IPR008207">
    <property type="entry name" value="Sig_transdc_His_kin_Hpt_dom"/>
</dbReference>
<dbReference type="KEGG" id="sulg:FJR48_01860"/>
<evidence type="ECO:0000256" key="1">
    <source>
        <dbReference type="PROSITE-ProRule" id="PRU00110"/>
    </source>
</evidence>
<keyword evidence="4" id="KW-1185">Reference proteome</keyword>
<dbReference type="Gene3D" id="1.20.120.160">
    <property type="entry name" value="HPT domain"/>
    <property type="match status" value="1"/>
</dbReference>
<dbReference type="AlphaFoldDB" id="A0A5P8NYQ2"/>
<sequence length="134" mass="16015">MGIRSHLDSNFDYEVVDEFYDHYTMMVESMEVMIIDLSKPNTYKRSIDELFRVFHNIKSASGFLEIEPMRRLSTFVEEVLEELRQKDKPISEETLNWLLQISDIFADWQEDIKNDNELTRVKYSLLKIPDLDDN</sequence>
<dbReference type="Pfam" id="PF01627">
    <property type="entry name" value="Hpt"/>
    <property type="match status" value="1"/>
</dbReference>
<dbReference type="RefSeq" id="WP_152306480.1">
    <property type="nucleotide sequence ID" value="NZ_CP043617.1"/>
</dbReference>
<evidence type="ECO:0000259" key="2">
    <source>
        <dbReference type="PROSITE" id="PS50894"/>
    </source>
</evidence>
<name>A0A5P8NYQ2_9BACT</name>
<dbReference type="EMBL" id="CP043617">
    <property type="protein sequence ID" value="QFR48537.1"/>
    <property type="molecule type" value="Genomic_DNA"/>
</dbReference>
<gene>
    <name evidence="3" type="ORF">FJR48_01860</name>
</gene>
<proteinExistence type="predicted"/>
<dbReference type="Proteomes" id="UP000326944">
    <property type="component" value="Chromosome"/>
</dbReference>
<keyword evidence="1" id="KW-0597">Phosphoprotein</keyword>
<feature type="modified residue" description="Phosphohistidine" evidence="1">
    <location>
        <position position="55"/>
    </location>
</feature>
<dbReference type="OrthoDB" id="5339431at2"/>